<evidence type="ECO:0000313" key="3">
    <source>
        <dbReference type="Proteomes" id="UP000324832"/>
    </source>
</evidence>
<sequence>MMAKTTEMSLLAASALFTLDGARSEELSRRLARCQKKRRRCRAVLALIALLLLIVAVGAVELLMSRGQRVFGATLHNITGHGIEKS</sequence>
<reference evidence="2 3" key="1">
    <citation type="submission" date="2017-07" db="EMBL/GenBank/DDBJ databases">
        <authorList>
            <person name="Talla V."/>
            <person name="Backstrom N."/>
        </authorList>
    </citation>
    <scope>NUCLEOTIDE SEQUENCE [LARGE SCALE GENOMIC DNA]</scope>
</reference>
<name>A0A5E4R2S8_9NEOP</name>
<dbReference type="Proteomes" id="UP000324832">
    <property type="component" value="Unassembled WGS sequence"/>
</dbReference>
<feature type="transmembrane region" description="Helical" evidence="1">
    <location>
        <begin position="43"/>
        <end position="64"/>
    </location>
</feature>
<organism evidence="2 3">
    <name type="scientific">Leptidea sinapis</name>
    <dbReference type="NCBI Taxonomy" id="189913"/>
    <lineage>
        <taxon>Eukaryota</taxon>
        <taxon>Metazoa</taxon>
        <taxon>Ecdysozoa</taxon>
        <taxon>Arthropoda</taxon>
        <taxon>Hexapoda</taxon>
        <taxon>Insecta</taxon>
        <taxon>Pterygota</taxon>
        <taxon>Neoptera</taxon>
        <taxon>Endopterygota</taxon>
        <taxon>Lepidoptera</taxon>
        <taxon>Glossata</taxon>
        <taxon>Ditrysia</taxon>
        <taxon>Papilionoidea</taxon>
        <taxon>Pieridae</taxon>
        <taxon>Dismorphiinae</taxon>
        <taxon>Leptidea</taxon>
    </lineage>
</organism>
<gene>
    <name evidence="2" type="ORF">LSINAPIS_LOCUS13688</name>
</gene>
<dbReference type="EMBL" id="FZQP02006798">
    <property type="protein sequence ID" value="VVD03768.1"/>
    <property type="molecule type" value="Genomic_DNA"/>
</dbReference>
<protein>
    <submittedName>
        <fullName evidence="2">Uncharacterized protein</fullName>
    </submittedName>
</protein>
<evidence type="ECO:0000313" key="2">
    <source>
        <dbReference type="EMBL" id="VVD03768.1"/>
    </source>
</evidence>
<proteinExistence type="predicted"/>
<dbReference type="AlphaFoldDB" id="A0A5E4R2S8"/>
<keyword evidence="3" id="KW-1185">Reference proteome</keyword>
<accession>A0A5E4R2S8</accession>
<keyword evidence="1" id="KW-0812">Transmembrane</keyword>
<keyword evidence="1" id="KW-0472">Membrane</keyword>
<evidence type="ECO:0000256" key="1">
    <source>
        <dbReference type="SAM" id="Phobius"/>
    </source>
</evidence>
<keyword evidence="1" id="KW-1133">Transmembrane helix</keyword>